<proteinExistence type="predicted"/>
<evidence type="ECO:0000256" key="1">
    <source>
        <dbReference type="PIRSR" id="PIRSR001359-1"/>
    </source>
</evidence>
<accession>A0A6M0H6P4</accession>
<dbReference type="PANTHER" id="PTHR30304">
    <property type="entry name" value="D-TAGATOSE-1,6-BISPHOSPHATE ALDOLASE"/>
    <property type="match status" value="1"/>
</dbReference>
<dbReference type="AlphaFoldDB" id="A0A6M0H6P4"/>
<feature type="binding site" evidence="3">
    <location>
        <position position="83"/>
    </location>
    <ligand>
        <name>Zn(2+)</name>
        <dbReference type="ChEBI" id="CHEBI:29105"/>
        <label>1</label>
        <note>catalytic</note>
    </ligand>
</feature>
<evidence type="ECO:0000313" key="4">
    <source>
        <dbReference type="EMBL" id="NEU05974.1"/>
    </source>
</evidence>
<evidence type="ECO:0000313" key="5">
    <source>
        <dbReference type="Proteomes" id="UP000481872"/>
    </source>
</evidence>
<dbReference type="InterPro" id="IPR013785">
    <property type="entry name" value="Aldolase_TIM"/>
</dbReference>
<dbReference type="PANTHER" id="PTHR30304:SF0">
    <property type="entry name" value="D-TAGATOSE-1,6-BISPHOSPHATE ALDOLASE SUBUNIT GATY-RELATED"/>
    <property type="match status" value="1"/>
</dbReference>
<dbReference type="GO" id="GO:0016832">
    <property type="term" value="F:aldehyde-lyase activity"/>
    <property type="evidence" value="ECO:0007669"/>
    <property type="project" value="InterPro"/>
</dbReference>
<evidence type="ECO:0000256" key="3">
    <source>
        <dbReference type="PIRSR" id="PIRSR001359-3"/>
    </source>
</evidence>
<keyword evidence="3" id="KW-0479">Metal-binding</keyword>
<keyword evidence="3" id="KW-0862">Zinc</keyword>
<dbReference type="Pfam" id="PF01116">
    <property type="entry name" value="F_bP_aldolase"/>
    <property type="match status" value="1"/>
</dbReference>
<organism evidence="4 5">
    <name type="scientific">Clostridium senegalense</name>
    <dbReference type="NCBI Taxonomy" id="1465809"/>
    <lineage>
        <taxon>Bacteria</taxon>
        <taxon>Bacillati</taxon>
        <taxon>Bacillota</taxon>
        <taxon>Clostridia</taxon>
        <taxon>Eubacteriales</taxon>
        <taxon>Clostridiaceae</taxon>
        <taxon>Clostridium</taxon>
    </lineage>
</organism>
<dbReference type="InterPro" id="IPR050246">
    <property type="entry name" value="Class_II_FBP_aldolase"/>
</dbReference>
<sequence>MEFINSKKLLLDAKKNGYAIPAFNFYNMETLQSIIKGCEFLKSPVILAISPSTIEYCGKDYILGLANSAMKKSTIPMVFHLDHHEGIDDLKESIDLGFKSIMIDGSKLNLEKNIAVVKEITDYAHLKGVTVEAELGRVVMTNDLEKLEGEEFFTNVKESIKFVSETNIDSLAISIGTAHGLYIKEPKLNFQRLKEIKSNVDLPLVLHGASGINEKDIRKSISLGINKINIATELKVPFTNAIKNYLFKNPNCIDLRKYVPYGKEAICNVVKEKIILCNSYNRI</sequence>
<feature type="binding site" evidence="3">
    <location>
        <position position="104"/>
    </location>
    <ligand>
        <name>Zn(2+)</name>
        <dbReference type="ChEBI" id="CHEBI:29105"/>
        <label>2</label>
    </ligand>
</feature>
<evidence type="ECO:0000256" key="2">
    <source>
        <dbReference type="PIRSR" id="PIRSR001359-2"/>
    </source>
</evidence>
<dbReference type="NCBIfam" id="TIGR00167">
    <property type="entry name" value="cbbA"/>
    <property type="match status" value="1"/>
</dbReference>
<dbReference type="CDD" id="cd00947">
    <property type="entry name" value="TBP_aldolase_IIB"/>
    <property type="match status" value="1"/>
</dbReference>
<feature type="binding site" evidence="2">
    <location>
        <begin position="229"/>
        <end position="232"/>
    </location>
    <ligand>
        <name>dihydroxyacetone phosphate</name>
        <dbReference type="ChEBI" id="CHEBI:57642"/>
    </ligand>
</feature>
<feature type="binding site" evidence="3">
    <location>
        <position position="179"/>
    </location>
    <ligand>
        <name>Zn(2+)</name>
        <dbReference type="ChEBI" id="CHEBI:29105"/>
        <label>1</label>
        <note>catalytic</note>
    </ligand>
</feature>
<dbReference type="Gene3D" id="3.20.20.70">
    <property type="entry name" value="Aldolase class I"/>
    <property type="match status" value="1"/>
</dbReference>
<dbReference type="SUPFAM" id="SSF51569">
    <property type="entry name" value="Aldolase"/>
    <property type="match status" value="1"/>
</dbReference>
<name>A0A6M0H6P4_9CLOT</name>
<protein>
    <submittedName>
        <fullName evidence="4">Ketose-bisphosphate aldolase</fullName>
    </submittedName>
</protein>
<dbReference type="Proteomes" id="UP000481872">
    <property type="component" value="Unassembled WGS sequence"/>
</dbReference>
<comment type="caution">
    <text evidence="4">The sequence shown here is derived from an EMBL/GenBank/DDBJ whole genome shotgun (WGS) entry which is preliminary data.</text>
</comment>
<feature type="binding site" evidence="2">
    <location>
        <position position="180"/>
    </location>
    <ligand>
        <name>dihydroxyacetone phosphate</name>
        <dbReference type="ChEBI" id="CHEBI:57642"/>
    </ligand>
</feature>
<dbReference type="GO" id="GO:0008270">
    <property type="term" value="F:zinc ion binding"/>
    <property type="evidence" value="ECO:0007669"/>
    <property type="project" value="InterPro"/>
</dbReference>
<feature type="active site" description="Proton donor" evidence="1">
    <location>
        <position position="82"/>
    </location>
</feature>
<dbReference type="InterPro" id="IPR000771">
    <property type="entry name" value="FBA_II"/>
</dbReference>
<dbReference type="GO" id="GO:0005975">
    <property type="term" value="P:carbohydrate metabolic process"/>
    <property type="evidence" value="ECO:0007669"/>
    <property type="project" value="InterPro"/>
</dbReference>
<feature type="binding site" evidence="3">
    <location>
        <position position="207"/>
    </location>
    <ligand>
        <name>Zn(2+)</name>
        <dbReference type="ChEBI" id="CHEBI:29105"/>
        <label>1</label>
        <note>catalytic</note>
    </ligand>
</feature>
<dbReference type="EMBL" id="JAAGPU010000030">
    <property type="protein sequence ID" value="NEU05974.1"/>
    <property type="molecule type" value="Genomic_DNA"/>
</dbReference>
<keyword evidence="5" id="KW-1185">Reference proteome</keyword>
<dbReference type="PIRSF" id="PIRSF001359">
    <property type="entry name" value="F_bP_aldolase_II"/>
    <property type="match status" value="1"/>
</dbReference>
<reference evidence="4 5" key="1">
    <citation type="submission" date="2020-02" db="EMBL/GenBank/DDBJ databases">
        <title>Genome assembly of a novel Clostridium senegalense strain.</title>
        <authorList>
            <person name="Gupta T.B."/>
            <person name="Jauregui R."/>
            <person name="Maclean P."/>
            <person name="Nawarathana A."/>
            <person name="Brightwell G."/>
        </authorList>
    </citation>
    <scope>NUCLEOTIDE SEQUENCE [LARGE SCALE GENOMIC DNA]</scope>
    <source>
        <strain evidence="4 5">AGRFS4</strain>
    </source>
</reference>
<dbReference type="RefSeq" id="WP_199870584.1">
    <property type="nucleotide sequence ID" value="NZ_JAAGPU010000030.1"/>
</dbReference>
<comment type="cofactor">
    <cofactor evidence="3">
        <name>Zn(2+)</name>
        <dbReference type="ChEBI" id="CHEBI:29105"/>
    </cofactor>
    <text evidence="3">Binds 2 Zn(2+) ions per subunit. One is catalytic and the other provides a structural contribution.</text>
</comment>
<feature type="binding site" evidence="3">
    <location>
        <position position="134"/>
    </location>
    <ligand>
        <name>Zn(2+)</name>
        <dbReference type="ChEBI" id="CHEBI:29105"/>
        <label>2</label>
    </ligand>
</feature>
<gene>
    <name evidence="4" type="ORF">G3M99_14145</name>
</gene>
<feature type="binding site" evidence="2">
    <location>
        <begin position="208"/>
        <end position="210"/>
    </location>
    <ligand>
        <name>dihydroxyacetone phosphate</name>
        <dbReference type="ChEBI" id="CHEBI:57642"/>
    </ligand>
</feature>